<dbReference type="GO" id="GO:0036158">
    <property type="term" value="P:outer dynein arm assembly"/>
    <property type="evidence" value="ECO:0007669"/>
    <property type="project" value="TreeGrafter"/>
</dbReference>
<evidence type="ECO:0000256" key="1">
    <source>
        <dbReference type="SAM" id="MobiDB-lite"/>
    </source>
</evidence>
<dbReference type="GO" id="GO:0003341">
    <property type="term" value="P:cilium movement"/>
    <property type="evidence" value="ECO:0007669"/>
    <property type="project" value="TreeGrafter"/>
</dbReference>
<dbReference type="AlphaFoldDB" id="A0A667IPQ3"/>
<evidence type="ECO:0000313" key="3">
    <source>
        <dbReference type="Proteomes" id="UP000472241"/>
    </source>
</evidence>
<dbReference type="InterPro" id="IPR016024">
    <property type="entry name" value="ARM-type_fold"/>
</dbReference>
<feature type="compositionally biased region" description="Low complexity" evidence="1">
    <location>
        <begin position="65"/>
        <end position="80"/>
    </location>
</feature>
<dbReference type="Ensembl" id="ENSLCNT00005038791.1">
    <property type="protein sequence ID" value="ENSLCNP00005034772.1"/>
    <property type="gene ID" value="ENSLCNG00005022597.1"/>
</dbReference>
<dbReference type="InterPro" id="IPR052623">
    <property type="entry name" value="DAAF5"/>
</dbReference>
<dbReference type="GO" id="GO:0036159">
    <property type="term" value="P:inner dynein arm assembly"/>
    <property type="evidence" value="ECO:0007669"/>
    <property type="project" value="TreeGrafter"/>
</dbReference>
<reference evidence="2" key="2">
    <citation type="submission" date="2025-09" db="UniProtKB">
        <authorList>
            <consortium name="Ensembl"/>
        </authorList>
    </citation>
    <scope>IDENTIFICATION</scope>
</reference>
<dbReference type="InterPro" id="IPR011989">
    <property type="entry name" value="ARM-like"/>
</dbReference>
<keyword evidence="3" id="KW-1185">Reference proteome</keyword>
<sequence length="197" mass="20853">DRESSSGLPTPPPTRPRVHPVASAVRGSGTPGAAPSPWHASTSLPTGWVYHGPRAGAPGVGSGPHSGSSSAPSVPASVSLSHPALPPELLKRLDDVSHEVRLAATSALVTWLACVRSDDDVKSCYQSHLQFLYRELLVYLDDPDGTVQDAVLEVLKAGSVLFPELLARETEAVIHKHRSPALCQQLLQHLQAQPPAQ</sequence>
<accession>A0A667IPQ3</accession>
<dbReference type="Gene3D" id="1.25.10.10">
    <property type="entry name" value="Leucine-rich Repeat Variant"/>
    <property type="match status" value="1"/>
</dbReference>
<protein>
    <submittedName>
        <fullName evidence="2">Uncharacterized protein</fullName>
    </submittedName>
</protein>
<reference evidence="2" key="1">
    <citation type="submission" date="2025-08" db="UniProtKB">
        <authorList>
            <consortium name="Ensembl"/>
        </authorList>
    </citation>
    <scope>IDENTIFICATION</scope>
</reference>
<dbReference type="GO" id="GO:0045505">
    <property type="term" value="F:dynein intermediate chain binding"/>
    <property type="evidence" value="ECO:0007669"/>
    <property type="project" value="TreeGrafter"/>
</dbReference>
<dbReference type="PANTHER" id="PTHR16216:SF2">
    <property type="entry name" value="DYNEIN AXONEMAL ASSEMBLY FACTOR 5"/>
    <property type="match status" value="1"/>
</dbReference>
<dbReference type="Proteomes" id="UP000472241">
    <property type="component" value="Unplaced"/>
</dbReference>
<organism evidence="2 3">
    <name type="scientific">Lynx canadensis</name>
    <name type="common">Canada lynx</name>
    <name type="synonym">Felis canadensis</name>
    <dbReference type="NCBI Taxonomy" id="61383"/>
    <lineage>
        <taxon>Eukaryota</taxon>
        <taxon>Metazoa</taxon>
        <taxon>Chordata</taxon>
        <taxon>Craniata</taxon>
        <taxon>Vertebrata</taxon>
        <taxon>Euteleostomi</taxon>
        <taxon>Mammalia</taxon>
        <taxon>Eutheria</taxon>
        <taxon>Laurasiatheria</taxon>
        <taxon>Carnivora</taxon>
        <taxon>Feliformia</taxon>
        <taxon>Felidae</taxon>
        <taxon>Felinae</taxon>
        <taxon>Lynx</taxon>
    </lineage>
</organism>
<dbReference type="PANTHER" id="PTHR16216">
    <property type="entry name" value="DYNEIN ASSEMBLY FACTOR 5, AXONEMAL"/>
    <property type="match status" value="1"/>
</dbReference>
<feature type="region of interest" description="Disordered" evidence="1">
    <location>
        <begin position="1"/>
        <end position="80"/>
    </location>
</feature>
<dbReference type="SUPFAM" id="SSF48371">
    <property type="entry name" value="ARM repeat"/>
    <property type="match status" value="1"/>
</dbReference>
<name>A0A667IPQ3_LYNCA</name>
<evidence type="ECO:0000313" key="2">
    <source>
        <dbReference type="Ensembl" id="ENSLCNP00005034772.1"/>
    </source>
</evidence>
<dbReference type="GO" id="GO:0005737">
    <property type="term" value="C:cytoplasm"/>
    <property type="evidence" value="ECO:0007669"/>
    <property type="project" value="TreeGrafter"/>
</dbReference>
<proteinExistence type="predicted"/>